<feature type="region of interest" description="Disordered" evidence="7">
    <location>
        <begin position="78"/>
        <end position="177"/>
    </location>
</feature>
<feature type="compositionally biased region" description="Low complexity" evidence="7">
    <location>
        <begin position="658"/>
        <end position="671"/>
    </location>
</feature>
<evidence type="ECO:0000259" key="8">
    <source>
        <dbReference type="PROSITE" id="PS50048"/>
    </source>
</evidence>
<dbReference type="PANTHER" id="PTHR31845:SF19">
    <property type="entry name" value="TRANSCRIPTION FACTOR DOMAIN-CONTAINING PROTEIN"/>
    <property type="match status" value="1"/>
</dbReference>
<protein>
    <submittedName>
        <fullName evidence="9">Fungal-specific transcription factor domain-containing protein</fullName>
    </submittedName>
</protein>
<dbReference type="Pfam" id="PF04082">
    <property type="entry name" value="Fungal_trans"/>
    <property type="match status" value="1"/>
</dbReference>
<comment type="subcellular location">
    <subcellularLocation>
        <location evidence="1">Nucleus</location>
    </subcellularLocation>
</comment>
<feature type="domain" description="Zn(2)-C6 fungal-type" evidence="8">
    <location>
        <begin position="43"/>
        <end position="76"/>
    </location>
</feature>
<comment type="caution">
    <text evidence="9">The sequence shown here is derived from an EMBL/GenBank/DDBJ whole genome shotgun (WGS) entry which is preliminary data.</text>
</comment>
<feature type="compositionally biased region" description="Polar residues" evidence="7">
    <location>
        <begin position="1"/>
        <end position="10"/>
    </location>
</feature>
<dbReference type="Proteomes" id="UP000736335">
    <property type="component" value="Unassembled WGS sequence"/>
</dbReference>
<dbReference type="InterPro" id="IPR001138">
    <property type="entry name" value="Zn2Cys6_DnaBD"/>
</dbReference>
<keyword evidence="5" id="KW-0804">Transcription</keyword>
<dbReference type="GO" id="GO:0005634">
    <property type="term" value="C:nucleus"/>
    <property type="evidence" value="ECO:0007669"/>
    <property type="project" value="UniProtKB-SubCell"/>
</dbReference>
<dbReference type="PROSITE" id="PS50048">
    <property type="entry name" value="ZN2_CY6_FUNGAL_2"/>
    <property type="match status" value="1"/>
</dbReference>
<feature type="region of interest" description="Disordered" evidence="7">
    <location>
        <begin position="640"/>
        <end position="679"/>
    </location>
</feature>
<keyword evidence="2" id="KW-0479">Metal-binding</keyword>
<evidence type="ECO:0000256" key="4">
    <source>
        <dbReference type="ARBA" id="ARBA00023125"/>
    </source>
</evidence>
<reference evidence="9" key="1">
    <citation type="journal article" date="2020" name="Nat. Commun.">
        <title>Large-scale genome sequencing of mycorrhizal fungi provides insights into the early evolution of symbiotic traits.</title>
        <authorList>
            <person name="Miyauchi S."/>
            <person name="Kiss E."/>
            <person name="Kuo A."/>
            <person name="Drula E."/>
            <person name="Kohler A."/>
            <person name="Sanchez-Garcia M."/>
            <person name="Morin E."/>
            <person name="Andreopoulos B."/>
            <person name="Barry K.W."/>
            <person name="Bonito G."/>
            <person name="Buee M."/>
            <person name="Carver A."/>
            <person name="Chen C."/>
            <person name="Cichocki N."/>
            <person name="Clum A."/>
            <person name="Culley D."/>
            <person name="Crous P.W."/>
            <person name="Fauchery L."/>
            <person name="Girlanda M."/>
            <person name="Hayes R.D."/>
            <person name="Keri Z."/>
            <person name="LaButti K."/>
            <person name="Lipzen A."/>
            <person name="Lombard V."/>
            <person name="Magnuson J."/>
            <person name="Maillard F."/>
            <person name="Murat C."/>
            <person name="Nolan M."/>
            <person name="Ohm R.A."/>
            <person name="Pangilinan J."/>
            <person name="Pereira M.F."/>
            <person name="Perotto S."/>
            <person name="Peter M."/>
            <person name="Pfister S."/>
            <person name="Riley R."/>
            <person name="Sitrit Y."/>
            <person name="Stielow J.B."/>
            <person name="Szollosi G."/>
            <person name="Zifcakova L."/>
            <person name="Stursova M."/>
            <person name="Spatafora J.W."/>
            <person name="Tedersoo L."/>
            <person name="Vaario L.M."/>
            <person name="Yamada A."/>
            <person name="Yan M."/>
            <person name="Wang P."/>
            <person name="Xu J."/>
            <person name="Bruns T."/>
            <person name="Baldrian P."/>
            <person name="Vilgalys R."/>
            <person name="Dunand C."/>
            <person name="Henrissat B."/>
            <person name="Grigoriev I.V."/>
            <person name="Hibbett D."/>
            <person name="Nagy L.G."/>
            <person name="Martin F.M."/>
        </authorList>
    </citation>
    <scope>NUCLEOTIDE SEQUENCE</scope>
    <source>
        <strain evidence="9">UH-Tt-Lm1</strain>
    </source>
</reference>
<evidence type="ECO:0000256" key="2">
    <source>
        <dbReference type="ARBA" id="ARBA00022723"/>
    </source>
</evidence>
<dbReference type="GO" id="GO:0006351">
    <property type="term" value="P:DNA-templated transcription"/>
    <property type="evidence" value="ECO:0007669"/>
    <property type="project" value="InterPro"/>
</dbReference>
<dbReference type="GO" id="GO:0008270">
    <property type="term" value="F:zinc ion binding"/>
    <property type="evidence" value="ECO:0007669"/>
    <property type="project" value="InterPro"/>
</dbReference>
<dbReference type="InterPro" id="IPR007219">
    <property type="entry name" value="XnlR_reg_dom"/>
</dbReference>
<evidence type="ECO:0000313" key="9">
    <source>
        <dbReference type="EMBL" id="KAF9792453.1"/>
    </source>
</evidence>
<dbReference type="Pfam" id="PF00172">
    <property type="entry name" value="Zn_clus"/>
    <property type="match status" value="1"/>
</dbReference>
<dbReference type="CDD" id="cd00067">
    <property type="entry name" value="GAL4"/>
    <property type="match status" value="1"/>
</dbReference>
<feature type="compositionally biased region" description="Polar residues" evidence="7">
    <location>
        <begin position="645"/>
        <end position="657"/>
    </location>
</feature>
<dbReference type="CDD" id="cd12148">
    <property type="entry name" value="fungal_TF_MHR"/>
    <property type="match status" value="1"/>
</dbReference>
<dbReference type="AlphaFoldDB" id="A0A9P6LCL3"/>
<evidence type="ECO:0000256" key="7">
    <source>
        <dbReference type="SAM" id="MobiDB-lite"/>
    </source>
</evidence>
<sequence>MDSSQSQRSTPEIPAKCVISDSPSDLTDRGPHRKPPVVRGARACTVCRAAKMKCVGSEDGTKPCQRCKRANVECIFEKHRRGRKPGSKLSEASKMLRRLEKGLTSAKLKSQAVANSSDTTPSDQSYRGPNGHSTHFPGNELPPLNISAYQNRSYASPSVSADGDDDSDSQGRSPVELYPAKMIRKENFFKTILNNPEDAVPSLSSGGYRGSSRSPPASSPYHKHAQSQSSSKPFSAPFGPDPITTGIMDENQATVLFDLVFLRLNPFINLFDPALHSVHYVRSRCPLLFTTLLMAGAKFFKPEMYRPCQKLANELAVRAFAEDWKSVEVVQAFACLVYWREPDDTRTWAYIGYACRMAVELGLNRYLTTPPPNESEFHMRERRNRERTYLVLWVHDRSLSMQTGRQWMLPEDDLVKFSSTWHEAGGNPIRPEDVILAAFVQLRRIAAETMETTDVFCLHKSTSSSSLQSDVNYEVLLRNCNLKLTQWQEFWHQQMQRASGQSFHHAFLNFFRLYVRLFLNSLGVQPYLRKCSGLAPSPTALSACYTSALENLQIITNDFAAMTVLPYGQDSITIMSAYCAVFLLKLLRSGVDQIGLPPDAPQKIYTVISQAAGAYHDASLLSPASGSASYHSRFLRSLVARDRQQVPNRNAAPTSVYPQGQMHPQPQQQQQPQPPHPSAIHLTEQPIVQHYPASPHMRSPPTPTSPPGYYLDSSRDVMPGYHPTPQAMQQQQPSDLDAHYWRNMFKALGYEQSMEVMHSSDGYIYPSIPEPNQYAPTIGSAFGR</sequence>
<proteinExistence type="predicted"/>
<name>A0A9P6LCL3_9AGAM</name>
<dbReference type="OrthoDB" id="3163292at2759"/>
<dbReference type="PANTHER" id="PTHR31845">
    <property type="entry name" value="FINGER DOMAIN PROTEIN, PUTATIVE-RELATED"/>
    <property type="match status" value="1"/>
</dbReference>
<keyword evidence="10" id="KW-1185">Reference proteome</keyword>
<dbReference type="EMBL" id="WIUZ02000001">
    <property type="protein sequence ID" value="KAF9792453.1"/>
    <property type="molecule type" value="Genomic_DNA"/>
</dbReference>
<dbReference type="GO" id="GO:0000976">
    <property type="term" value="F:transcription cis-regulatory region binding"/>
    <property type="evidence" value="ECO:0007669"/>
    <property type="project" value="TreeGrafter"/>
</dbReference>
<dbReference type="PROSITE" id="PS00463">
    <property type="entry name" value="ZN2_CY6_FUNGAL_1"/>
    <property type="match status" value="1"/>
</dbReference>
<keyword evidence="4" id="KW-0238">DNA-binding</keyword>
<dbReference type="GO" id="GO:0000981">
    <property type="term" value="F:DNA-binding transcription factor activity, RNA polymerase II-specific"/>
    <property type="evidence" value="ECO:0007669"/>
    <property type="project" value="InterPro"/>
</dbReference>
<evidence type="ECO:0000313" key="10">
    <source>
        <dbReference type="Proteomes" id="UP000736335"/>
    </source>
</evidence>
<evidence type="ECO:0000256" key="3">
    <source>
        <dbReference type="ARBA" id="ARBA00023015"/>
    </source>
</evidence>
<evidence type="ECO:0000256" key="5">
    <source>
        <dbReference type="ARBA" id="ARBA00023163"/>
    </source>
</evidence>
<feature type="region of interest" description="Disordered" evidence="7">
    <location>
        <begin position="691"/>
        <end position="713"/>
    </location>
</feature>
<dbReference type="SMART" id="SM00066">
    <property type="entry name" value="GAL4"/>
    <property type="match status" value="1"/>
</dbReference>
<organism evidence="9 10">
    <name type="scientific">Thelephora terrestris</name>
    <dbReference type="NCBI Taxonomy" id="56493"/>
    <lineage>
        <taxon>Eukaryota</taxon>
        <taxon>Fungi</taxon>
        <taxon>Dikarya</taxon>
        <taxon>Basidiomycota</taxon>
        <taxon>Agaricomycotina</taxon>
        <taxon>Agaricomycetes</taxon>
        <taxon>Thelephorales</taxon>
        <taxon>Thelephoraceae</taxon>
        <taxon>Thelephora</taxon>
    </lineage>
</organism>
<dbReference type="SMART" id="SM00906">
    <property type="entry name" value="Fungal_trans"/>
    <property type="match status" value="1"/>
</dbReference>
<reference evidence="9" key="2">
    <citation type="submission" date="2020-11" db="EMBL/GenBank/DDBJ databases">
        <authorList>
            <consortium name="DOE Joint Genome Institute"/>
            <person name="Kuo A."/>
            <person name="Miyauchi S."/>
            <person name="Kiss E."/>
            <person name="Drula E."/>
            <person name="Kohler A."/>
            <person name="Sanchez-Garcia M."/>
            <person name="Andreopoulos B."/>
            <person name="Barry K.W."/>
            <person name="Bonito G."/>
            <person name="Buee M."/>
            <person name="Carver A."/>
            <person name="Chen C."/>
            <person name="Cichocki N."/>
            <person name="Clum A."/>
            <person name="Culley D."/>
            <person name="Crous P.W."/>
            <person name="Fauchery L."/>
            <person name="Girlanda M."/>
            <person name="Hayes R."/>
            <person name="Keri Z."/>
            <person name="Labutti K."/>
            <person name="Lipzen A."/>
            <person name="Lombard V."/>
            <person name="Magnuson J."/>
            <person name="Maillard F."/>
            <person name="Morin E."/>
            <person name="Murat C."/>
            <person name="Nolan M."/>
            <person name="Ohm R."/>
            <person name="Pangilinan J."/>
            <person name="Pereira M."/>
            <person name="Perotto S."/>
            <person name="Peter M."/>
            <person name="Riley R."/>
            <person name="Sitrit Y."/>
            <person name="Stielow B."/>
            <person name="Szollosi G."/>
            <person name="Zifcakova L."/>
            <person name="Stursova M."/>
            <person name="Spatafora J.W."/>
            <person name="Tedersoo L."/>
            <person name="Vaario L.-M."/>
            <person name="Yamada A."/>
            <person name="Yan M."/>
            <person name="Wang P."/>
            <person name="Xu J."/>
            <person name="Bruns T."/>
            <person name="Baldrian P."/>
            <person name="Vilgalys R."/>
            <person name="Henrissat B."/>
            <person name="Grigoriev I.V."/>
            <person name="Hibbett D."/>
            <person name="Nagy L.G."/>
            <person name="Martin F.M."/>
        </authorList>
    </citation>
    <scope>NUCLEOTIDE SEQUENCE</scope>
    <source>
        <strain evidence="9">UH-Tt-Lm1</strain>
    </source>
</reference>
<feature type="compositionally biased region" description="Low complexity" evidence="7">
    <location>
        <begin position="201"/>
        <end position="220"/>
    </location>
</feature>
<dbReference type="InterPro" id="IPR051089">
    <property type="entry name" value="prtT"/>
</dbReference>
<dbReference type="SUPFAM" id="SSF57701">
    <property type="entry name" value="Zn2/Cys6 DNA-binding domain"/>
    <property type="match status" value="1"/>
</dbReference>
<feature type="region of interest" description="Disordered" evidence="7">
    <location>
        <begin position="200"/>
        <end position="236"/>
    </location>
</feature>
<gene>
    <name evidence="9" type="ORF">BJ322DRAFT_1029325</name>
</gene>
<dbReference type="InterPro" id="IPR036864">
    <property type="entry name" value="Zn2-C6_fun-type_DNA-bd_sf"/>
</dbReference>
<evidence type="ECO:0000256" key="6">
    <source>
        <dbReference type="ARBA" id="ARBA00023242"/>
    </source>
</evidence>
<dbReference type="Gene3D" id="4.10.240.10">
    <property type="entry name" value="Zn(2)-C6 fungal-type DNA-binding domain"/>
    <property type="match status" value="1"/>
</dbReference>
<evidence type="ECO:0000256" key="1">
    <source>
        <dbReference type="ARBA" id="ARBA00004123"/>
    </source>
</evidence>
<keyword evidence="6" id="KW-0539">Nucleus</keyword>
<accession>A0A9P6LCL3</accession>
<feature type="region of interest" description="Disordered" evidence="7">
    <location>
        <begin position="1"/>
        <end position="37"/>
    </location>
</feature>
<keyword evidence="3" id="KW-0805">Transcription regulation</keyword>
<feature type="compositionally biased region" description="Polar residues" evidence="7">
    <location>
        <begin position="112"/>
        <end position="133"/>
    </location>
</feature>